<dbReference type="PANTHER" id="PTHR30244:SF36">
    <property type="entry name" value="3-OXO-GLUCOSE-6-PHOSPHATE:GLUTAMATE AMINOTRANSFERASE"/>
    <property type="match status" value="1"/>
</dbReference>
<evidence type="ECO:0000256" key="2">
    <source>
        <dbReference type="ARBA" id="ARBA00037999"/>
    </source>
</evidence>
<reference evidence="4 5" key="1">
    <citation type="submission" date="2022-10" db="EMBL/GenBank/DDBJ databases">
        <title>Host association and intracellularity evolved multiple times independently in the Rickettsiales.</title>
        <authorList>
            <person name="Castelli M."/>
            <person name="Nardi T."/>
            <person name="Gammuto L."/>
            <person name="Bellinzona G."/>
            <person name="Sabaneyeva E."/>
            <person name="Potekhin A."/>
            <person name="Serra V."/>
            <person name="Petroni G."/>
            <person name="Sassera D."/>
        </authorList>
    </citation>
    <scope>NUCLEOTIDE SEQUENCE [LARGE SCALE GENOMIC DNA]</scope>
    <source>
        <strain evidence="4 5">Kr 154-4</strain>
    </source>
</reference>
<dbReference type="InterPro" id="IPR015422">
    <property type="entry name" value="PyrdxlP-dep_Trfase_small"/>
</dbReference>
<keyword evidence="5" id="KW-1185">Reference proteome</keyword>
<dbReference type="InterPro" id="IPR015421">
    <property type="entry name" value="PyrdxlP-dep_Trfase_major"/>
</dbReference>
<evidence type="ECO:0000256" key="3">
    <source>
        <dbReference type="RuleBase" id="RU004508"/>
    </source>
</evidence>
<evidence type="ECO:0000313" key="5">
    <source>
        <dbReference type="Proteomes" id="UP001326613"/>
    </source>
</evidence>
<proteinExistence type="inferred from homology"/>
<dbReference type="InterPro" id="IPR015424">
    <property type="entry name" value="PyrdxlP-dep_Trfase"/>
</dbReference>
<dbReference type="InterPro" id="IPR000653">
    <property type="entry name" value="DegT/StrS_aminotransferase"/>
</dbReference>
<dbReference type="RefSeq" id="WP_323737940.1">
    <property type="nucleotide sequence ID" value="NZ_CP112932.1"/>
</dbReference>
<keyword evidence="4" id="KW-0032">Aminotransferase</keyword>
<dbReference type="Gene3D" id="3.40.640.10">
    <property type="entry name" value="Type I PLP-dependent aspartate aminotransferase-like (Major domain)"/>
    <property type="match status" value="1"/>
</dbReference>
<dbReference type="Pfam" id="PF01041">
    <property type="entry name" value="DegT_DnrJ_EryC1"/>
    <property type="match status" value="1"/>
</dbReference>
<sequence length="367" mass="41230">MEIQFLNLKKAYIELKTELDQLWQDLNNDSYYILGNRLKAFEQEFANYLGVKHVIGVANGLDALTLSIRALDIGTGDEVIVSAHTFIASWLAISETGAIPVPVEVNNENYLLDISKIKQAITNKTRGIMPVHLYGRVCNMEEILTIAKQYNLKVIEDAAQAHGSVDSVSGKKAGTLGDCSGFSFYPGKNLGCFGDGGCVTTNDDQLAEKLKLLRNYGSKIRYNHQIISGNSRLDELQAGVLAIKLKYLDEWNKRRQKIANIYLQELNSVRDLVLPEYDSGNVWHIFPIRTSKREQLKEFLTSNKVGVIIHYPTPIYLQPAYKSMNLKPAAFPITERICSEILSLPIGPHLSEEEAVMCAKKVREFFE</sequence>
<dbReference type="CDD" id="cd00616">
    <property type="entry name" value="AHBA_syn"/>
    <property type="match status" value="1"/>
</dbReference>
<evidence type="ECO:0000256" key="1">
    <source>
        <dbReference type="ARBA" id="ARBA00022898"/>
    </source>
</evidence>
<evidence type="ECO:0000313" key="4">
    <source>
        <dbReference type="EMBL" id="WPY01140.1"/>
    </source>
</evidence>
<protein>
    <submittedName>
        <fullName evidence="4">DegT/DnrJ/EryC1/StrS family aminotransferase</fullName>
    </submittedName>
</protein>
<name>A0ABZ0USY0_9RICK</name>
<dbReference type="Proteomes" id="UP001326613">
    <property type="component" value="Chromosome"/>
</dbReference>
<dbReference type="PIRSF" id="PIRSF000390">
    <property type="entry name" value="PLP_StrS"/>
    <property type="match status" value="1"/>
</dbReference>
<comment type="similarity">
    <text evidence="2 3">Belongs to the DegT/DnrJ/EryC1 family.</text>
</comment>
<dbReference type="Gene3D" id="3.90.1150.10">
    <property type="entry name" value="Aspartate Aminotransferase, domain 1"/>
    <property type="match status" value="1"/>
</dbReference>
<keyword evidence="1 3" id="KW-0663">Pyridoxal phosphate</keyword>
<organism evidence="4 5">
    <name type="scientific">Candidatus Trichorickettsia mobilis</name>
    <dbReference type="NCBI Taxonomy" id="1346319"/>
    <lineage>
        <taxon>Bacteria</taxon>
        <taxon>Pseudomonadati</taxon>
        <taxon>Pseudomonadota</taxon>
        <taxon>Alphaproteobacteria</taxon>
        <taxon>Rickettsiales</taxon>
        <taxon>Rickettsiaceae</taxon>
        <taxon>Rickettsieae</taxon>
        <taxon>Candidatus Trichorickettsia</taxon>
    </lineage>
</organism>
<dbReference type="PANTHER" id="PTHR30244">
    <property type="entry name" value="TRANSAMINASE"/>
    <property type="match status" value="1"/>
</dbReference>
<gene>
    <name evidence="4" type="ORF">Trichorick_01043</name>
</gene>
<accession>A0ABZ0USY0</accession>
<dbReference type="EMBL" id="CP112932">
    <property type="protein sequence ID" value="WPY01140.1"/>
    <property type="molecule type" value="Genomic_DNA"/>
</dbReference>
<dbReference type="SUPFAM" id="SSF53383">
    <property type="entry name" value="PLP-dependent transferases"/>
    <property type="match status" value="1"/>
</dbReference>
<dbReference type="GO" id="GO:0008483">
    <property type="term" value="F:transaminase activity"/>
    <property type="evidence" value="ECO:0007669"/>
    <property type="project" value="UniProtKB-KW"/>
</dbReference>
<keyword evidence="4" id="KW-0808">Transferase</keyword>